<sequence length="108" mass="12534">MVFNHRAIQNHFESKYWVPLTDRADEEKNVLLKRLGQKVMPSPATNKEGKEKEKEKDYSIKEVNEFLKGKKYLIVLDNLSSAEAWESLKAAFRDSTNGSRILITNFKC</sequence>
<proteinExistence type="predicted"/>
<dbReference type="Gene3D" id="3.40.50.300">
    <property type="entry name" value="P-loop containing nucleotide triphosphate hydrolases"/>
    <property type="match status" value="1"/>
</dbReference>
<comment type="caution">
    <text evidence="2">The sequence shown here is derived from an EMBL/GenBank/DDBJ whole genome shotgun (WGS) entry which is preliminary data.</text>
</comment>
<organism evidence="2 3">
    <name type="scientific">Quercus suber</name>
    <name type="common">Cork oak</name>
    <dbReference type="NCBI Taxonomy" id="58331"/>
    <lineage>
        <taxon>Eukaryota</taxon>
        <taxon>Viridiplantae</taxon>
        <taxon>Streptophyta</taxon>
        <taxon>Embryophyta</taxon>
        <taxon>Tracheophyta</taxon>
        <taxon>Spermatophyta</taxon>
        <taxon>Magnoliopsida</taxon>
        <taxon>eudicotyledons</taxon>
        <taxon>Gunneridae</taxon>
        <taxon>Pentapetalae</taxon>
        <taxon>rosids</taxon>
        <taxon>fabids</taxon>
        <taxon>Fagales</taxon>
        <taxon>Fagaceae</taxon>
        <taxon>Quercus</taxon>
    </lineage>
</organism>
<dbReference type="InterPro" id="IPR002182">
    <property type="entry name" value="NB-ARC"/>
</dbReference>
<dbReference type="Pfam" id="PF00931">
    <property type="entry name" value="NB-ARC"/>
    <property type="match status" value="1"/>
</dbReference>
<accession>A0AAW0L331</accession>
<dbReference type="InterPro" id="IPR027417">
    <property type="entry name" value="P-loop_NTPase"/>
</dbReference>
<evidence type="ECO:0000259" key="1">
    <source>
        <dbReference type="Pfam" id="PF00931"/>
    </source>
</evidence>
<dbReference type="AlphaFoldDB" id="A0AAW0L331"/>
<protein>
    <submittedName>
        <fullName evidence="2">Disease resistance protein rga3</fullName>
    </submittedName>
</protein>
<dbReference type="Proteomes" id="UP000237347">
    <property type="component" value="Unassembled WGS sequence"/>
</dbReference>
<reference evidence="2 3" key="1">
    <citation type="journal article" date="2018" name="Sci. Data">
        <title>The draft genome sequence of cork oak.</title>
        <authorList>
            <person name="Ramos A.M."/>
            <person name="Usie A."/>
            <person name="Barbosa P."/>
            <person name="Barros P.M."/>
            <person name="Capote T."/>
            <person name="Chaves I."/>
            <person name="Simoes F."/>
            <person name="Abreu I."/>
            <person name="Carrasquinho I."/>
            <person name="Faro C."/>
            <person name="Guimaraes J.B."/>
            <person name="Mendonca D."/>
            <person name="Nobrega F."/>
            <person name="Rodrigues L."/>
            <person name="Saibo N.J.M."/>
            <person name="Varela M.C."/>
            <person name="Egas C."/>
            <person name="Matos J."/>
            <person name="Miguel C.M."/>
            <person name="Oliveira M.M."/>
            <person name="Ricardo C.P."/>
            <person name="Goncalves S."/>
        </authorList>
    </citation>
    <scope>NUCLEOTIDE SEQUENCE [LARGE SCALE GENOMIC DNA]</scope>
    <source>
        <strain evidence="3">cv. HL8</strain>
    </source>
</reference>
<dbReference type="SUPFAM" id="SSF52540">
    <property type="entry name" value="P-loop containing nucleoside triphosphate hydrolases"/>
    <property type="match status" value="1"/>
</dbReference>
<gene>
    <name evidence="2" type="primary">RGA3_9</name>
    <name evidence="2" type="ORF">CFP56_008518</name>
</gene>
<dbReference type="GO" id="GO:0043531">
    <property type="term" value="F:ADP binding"/>
    <property type="evidence" value="ECO:0007669"/>
    <property type="project" value="InterPro"/>
</dbReference>
<evidence type="ECO:0000313" key="3">
    <source>
        <dbReference type="Proteomes" id="UP000237347"/>
    </source>
</evidence>
<evidence type="ECO:0000313" key="2">
    <source>
        <dbReference type="EMBL" id="KAK7846032.1"/>
    </source>
</evidence>
<name>A0AAW0L331_QUESU</name>
<feature type="domain" description="NB-ARC" evidence="1">
    <location>
        <begin position="2"/>
        <end position="104"/>
    </location>
</feature>
<dbReference type="EMBL" id="PKMF04000161">
    <property type="protein sequence ID" value="KAK7846032.1"/>
    <property type="molecule type" value="Genomic_DNA"/>
</dbReference>
<keyword evidence="3" id="KW-1185">Reference proteome</keyword>